<dbReference type="Proteomes" id="UP000023152">
    <property type="component" value="Unassembled WGS sequence"/>
</dbReference>
<keyword evidence="1" id="KW-0812">Transmembrane</keyword>
<gene>
    <name evidence="2" type="ORF">RFI_18549</name>
</gene>
<evidence type="ECO:0000313" key="3">
    <source>
        <dbReference type="Proteomes" id="UP000023152"/>
    </source>
</evidence>
<organism evidence="2 3">
    <name type="scientific">Reticulomyxa filosa</name>
    <dbReference type="NCBI Taxonomy" id="46433"/>
    <lineage>
        <taxon>Eukaryota</taxon>
        <taxon>Sar</taxon>
        <taxon>Rhizaria</taxon>
        <taxon>Retaria</taxon>
        <taxon>Foraminifera</taxon>
        <taxon>Monothalamids</taxon>
        <taxon>Reticulomyxidae</taxon>
        <taxon>Reticulomyxa</taxon>
    </lineage>
</organism>
<keyword evidence="1" id="KW-1133">Transmembrane helix</keyword>
<evidence type="ECO:0000256" key="1">
    <source>
        <dbReference type="SAM" id="Phobius"/>
    </source>
</evidence>
<comment type="caution">
    <text evidence="2">The sequence shown here is derived from an EMBL/GenBank/DDBJ whole genome shotgun (WGS) entry which is preliminary data.</text>
</comment>
<name>X6MXY6_RETFI</name>
<keyword evidence="3" id="KW-1185">Reference proteome</keyword>
<dbReference type="EMBL" id="ASPP01014530">
    <property type="protein sequence ID" value="ETO18706.1"/>
    <property type="molecule type" value="Genomic_DNA"/>
</dbReference>
<keyword evidence="1" id="KW-0472">Membrane</keyword>
<protein>
    <submittedName>
        <fullName evidence="2">Uncharacterized protein</fullName>
    </submittedName>
</protein>
<sequence>MDWDKWRDTNVSELADRYAKQWCSNSLDDKSANKLQWMKVQITLEAIKHVIHACILEKCQVSAELISQTVINLDVTSPTTTHRNDEHIFSVIKTLQKLIQHFHEKYESDEDWDALQSELKLLEAFPPSNELDTSSTFHCIVSQQNARTVKRRRIYLYCPKCTKHKQRRTRAISFPSIIEDIPWLYWSDFQVSASDNSFCSIFSRKKRIMDVDIYNALNAIIIEEKTLMSLSGSKNYSAIILEHLMTEVKDEDSFCFVTSVFKDLKSQLQSESTETKTVLNNTLSNLDHLNPTIQNVYQALFACTLSKEGKWLSPKQLFVTVNKIAKNRSPEQLSQPVIDTLFHNLVSFDDTKSFGMYSGRNKVNFSASDKFMLIPCFNYLAFSKSLQKQKTSRADQFLQKIHVQASHVQSMTEADFIEVLITDLHLRKNPDFSPTIRIENHLLDFLWCDGKHTSLTKGVMDVLLDINHCDKDKLNPWTHLWKIEKCWLVFQSLFQTQFDDWNKFIHALQLCVNDFAVIADRMLKGFQTTNFQNLVSHTSTTMTEFVHFMQYQKAMLCVLCTRLYIYVHIMFVNISFFFFILNPSSQKNKTTRFFFFFFFLKNSKIEIKQMERQTKHYRYY</sequence>
<proteinExistence type="predicted"/>
<evidence type="ECO:0000313" key="2">
    <source>
        <dbReference type="EMBL" id="ETO18706.1"/>
    </source>
</evidence>
<reference evidence="2 3" key="1">
    <citation type="journal article" date="2013" name="Curr. Biol.">
        <title>The Genome of the Foraminiferan Reticulomyxa filosa.</title>
        <authorList>
            <person name="Glockner G."/>
            <person name="Hulsmann N."/>
            <person name="Schleicher M."/>
            <person name="Noegel A.A."/>
            <person name="Eichinger L."/>
            <person name="Gallinger C."/>
            <person name="Pawlowski J."/>
            <person name="Sierra R."/>
            <person name="Euteneuer U."/>
            <person name="Pillet L."/>
            <person name="Moustafa A."/>
            <person name="Platzer M."/>
            <person name="Groth M."/>
            <person name="Szafranski K."/>
            <person name="Schliwa M."/>
        </authorList>
    </citation>
    <scope>NUCLEOTIDE SEQUENCE [LARGE SCALE GENOMIC DNA]</scope>
</reference>
<dbReference type="AlphaFoldDB" id="X6MXY6"/>
<accession>X6MXY6</accession>
<feature type="transmembrane region" description="Helical" evidence="1">
    <location>
        <begin position="563"/>
        <end position="582"/>
    </location>
</feature>